<evidence type="ECO:0008006" key="4">
    <source>
        <dbReference type="Google" id="ProtNLM"/>
    </source>
</evidence>
<keyword evidence="3" id="KW-1185">Reference proteome</keyword>
<dbReference type="OrthoDB" id="3262423at2759"/>
<dbReference type="Gene3D" id="2.60.40.640">
    <property type="match status" value="1"/>
</dbReference>
<protein>
    <recommendedName>
        <fullName evidence="4">Arrestin-like N-terminal domain-containing protein</fullName>
    </recommendedName>
</protein>
<proteinExistence type="predicted"/>
<evidence type="ECO:0000256" key="1">
    <source>
        <dbReference type="SAM" id="MobiDB-lite"/>
    </source>
</evidence>
<dbReference type="InterPro" id="IPR014752">
    <property type="entry name" value="Arrestin-like_C"/>
</dbReference>
<evidence type="ECO:0000313" key="3">
    <source>
        <dbReference type="Proteomes" id="UP000559027"/>
    </source>
</evidence>
<accession>A0A8H5GEL5</accession>
<feature type="region of interest" description="Disordered" evidence="1">
    <location>
        <begin position="122"/>
        <end position="144"/>
    </location>
</feature>
<name>A0A8H5GEL5_9AGAR</name>
<feature type="region of interest" description="Disordered" evidence="1">
    <location>
        <begin position="1"/>
        <end position="44"/>
    </location>
</feature>
<feature type="region of interest" description="Disordered" evidence="1">
    <location>
        <begin position="561"/>
        <end position="580"/>
    </location>
</feature>
<gene>
    <name evidence="2" type="ORF">D9756_000156</name>
</gene>
<comment type="caution">
    <text evidence="2">The sequence shown here is derived from an EMBL/GenBank/DDBJ whole genome shotgun (WGS) entry which is preliminary data.</text>
</comment>
<feature type="compositionally biased region" description="Low complexity" evidence="1">
    <location>
        <begin position="132"/>
        <end position="143"/>
    </location>
</feature>
<organism evidence="2 3">
    <name type="scientific">Leucocoprinus leucothites</name>
    <dbReference type="NCBI Taxonomy" id="201217"/>
    <lineage>
        <taxon>Eukaryota</taxon>
        <taxon>Fungi</taxon>
        <taxon>Dikarya</taxon>
        <taxon>Basidiomycota</taxon>
        <taxon>Agaricomycotina</taxon>
        <taxon>Agaricomycetes</taxon>
        <taxon>Agaricomycetidae</taxon>
        <taxon>Agaricales</taxon>
        <taxon>Agaricineae</taxon>
        <taxon>Agaricaceae</taxon>
        <taxon>Leucocoprinus</taxon>
    </lineage>
</organism>
<sequence>MSTSQPARKVRPLPPIPVNLPSGDIPNSIRAVQSPTTSHSNESQESLLTIASIPTINTILPSYSSHVVPSSPDIAMSSRMSEIYGITSPSTSNGSIDSPPRYLFNLPLSPVRTASDYANSTSIVTPSDEEFPSPSTPQQPSRSEFVQHRLPLMECDGKGFVTLRLVSRAPLSGTKSKQPSFIGGDIMKGALEVDCKDAVTIHGLVLNVKGLLFTVGNRESVILNHPHVLYSKRTHDPTTFSQCPISRNWKEDGKLHGNYHFPFAFPFPTEATTENSGTYGTPTVTWQLPPSFLERDSYVTVKYQLELLVERGKLKVNKKYAVLFLRNGCSVDQDAAYSIPINIIYTPLLVAAPASVKRQLAYQEGTLLPNPTSDPDGWHSLPNTNIRGTFRGHEAHISCTLWLANPLSYTRGTVLPCYLQLSGIDQECLEHLASPKSTFEIRLARYIYFYNPRCVPQYCAQLSLARDEQFKSVGIATWWKPPKPERPEEHGGRWLEGEIHLSKSLQPSCHHSQFSIEYFVEMMPLFSHAFRMIGDGIDQQIPVVGQSVKIACFHQHGPVPSAFTPNGRGRRGEARAYHPR</sequence>
<dbReference type="Proteomes" id="UP000559027">
    <property type="component" value="Unassembled WGS sequence"/>
</dbReference>
<feature type="compositionally biased region" description="Polar residues" evidence="1">
    <location>
        <begin position="30"/>
        <end position="44"/>
    </location>
</feature>
<dbReference type="AlphaFoldDB" id="A0A8H5GEL5"/>
<evidence type="ECO:0000313" key="2">
    <source>
        <dbReference type="EMBL" id="KAF5363523.1"/>
    </source>
</evidence>
<feature type="compositionally biased region" description="Basic and acidic residues" evidence="1">
    <location>
        <begin position="570"/>
        <end position="580"/>
    </location>
</feature>
<reference evidence="2 3" key="1">
    <citation type="journal article" date="2020" name="ISME J.">
        <title>Uncovering the hidden diversity of litter-decomposition mechanisms in mushroom-forming fungi.</title>
        <authorList>
            <person name="Floudas D."/>
            <person name="Bentzer J."/>
            <person name="Ahren D."/>
            <person name="Johansson T."/>
            <person name="Persson P."/>
            <person name="Tunlid A."/>
        </authorList>
    </citation>
    <scope>NUCLEOTIDE SEQUENCE [LARGE SCALE GENOMIC DNA]</scope>
    <source>
        <strain evidence="2 3">CBS 146.42</strain>
    </source>
</reference>
<dbReference type="EMBL" id="JAACJO010000001">
    <property type="protein sequence ID" value="KAF5363523.1"/>
    <property type="molecule type" value="Genomic_DNA"/>
</dbReference>